<organism evidence="2 3">
    <name type="scientific">Cylindrobasidium torrendii FP15055 ss-10</name>
    <dbReference type="NCBI Taxonomy" id="1314674"/>
    <lineage>
        <taxon>Eukaryota</taxon>
        <taxon>Fungi</taxon>
        <taxon>Dikarya</taxon>
        <taxon>Basidiomycota</taxon>
        <taxon>Agaricomycotina</taxon>
        <taxon>Agaricomycetes</taxon>
        <taxon>Agaricomycetidae</taxon>
        <taxon>Agaricales</taxon>
        <taxon>Marasmiineae</taxon>
        <taxon>Physalacriaceae</taxon>
        <taxon>Cylindrobasidium</taxon>
    </lineage>
</organism>
<feature type="compositionally biased region" description="Basic and acidic residues" evidence="1">
    <location>
        <begin position="176"/>
        <end position="206"/>
    </location>
</feature>
<sequence>MIMMNKKDQAAPLLDSAPQPKRRSFMFGLFSSSAAKPPRAPLGNKLTKATSPPPPRPQINSSAQAGLPDPFSADVTTNPYNRQSPSMTVTSRDRRQPGDPREMRWPTPPPARGPAVTEIRPPQPPTSQTSTSSWPSPSVQRIEDERGMVRQDSIPALETQPLYVANPDPDQPPPYEDIRTKPVEKGEKKAESKHKVENAPEFEDGRFAATSSQATSSQEISSSSNNEKRHVKDNSDYVNGPKDVFHGYAHHKQRSQPIVLGPPSTLPPLPTDPPASGESGPTLLDYSADQGAPYRPHVHSANPQSFHPVREQHSGQPPRATGAHSPSHRIEHEHNVSPSNGTDRQKQRKRRDPLAAMDPFGTNDSPYAAIPKMVKNDDGLHHEHPHHNRRDPSMHIVNVEATHVPFGGSLNLAPGQILPRNFRPYAPSPQPQAGPSNEHWMMRQRSSPGDRIASPHQYAPGTSQSRTPQPPAVLIPGALRQFSQSPPGVMPQRSATVSPGHRSPAELPSQVGRGPVPSGMSMFLQPSGSRAQPQHGQLSHRSPGDTQAAVNAAASYNNTLAPANASPHKPSPSDGQSDPYYVENSDDDAYGGIVDERVVSKQRHHSSAPLLGMSIPAGRSAPNIHHPPPNSMPVPNQQRPPTAASSHLPPQMRQASGHPPDFPEPQYSRAGTQFSNGYAESAYTNSGAPPPPRHVPKHLVMPTPLQTPPRSQTYGPVPTPSQRVDPRHQPQGPASRPFNQSTARQGPPPLPSAMMKMYQANTADMGPRGLQKSSSMSQVHSSRSADVVAPKANQGARKPTKLSKKKTFF</sequence>
<dbReference type="AlphaFoldDB" id="A0A0D7B687"/>
<feature type="compositionally biased region" description="Polar residues" evidence="1">
    <location>
        <begin position="669"/>
        <end position="687"/>
    </location>
</feature>
<feature type="compositionally biased region" description="Low complexity" evidence="1">
    <location>
        <begin position="773"/>
        <end position="784"/>
    </location>
</feature>
<evidence type="ECO:0000313" key="2">
    <source>
        <dbReference type="EMBL" id="KIY66022.1"/>
    </source>
</evidence>
<proteinExistence type="predicted"/>
<feature type="region of interest" description="Disordered" evidence="1">
    <location>
        <begin position="423"/>
        <end position="546"/>
    </location>
</feature>
<feature type="compositionally biased region" description="Basic and acidic residues" evidence="1">
    <location>
        <begin position="226"/>
        <end position="235"/>
    </location>
</feature>
<dbReference type="EMBL" id="KN880568">
    <property type="protein sequence ID" value="KIY66022.1"/>
    <property type="molecule type" value="Genomic_DNA"/>
</dbReference>
<feature type="compositionally biased region" description="Basic and acidic residues" evidence="1">
    <location>
        <begin position="91"/>
        <end position="104"/>
    </location>
</feature>
<keyword evidence="3" id="KW-1185">Reference proteome</keyword>
<feature type="region of interest" description="Disordered" evidence="1">
    <location>
        <begin position="600"/>
        <end position="809"/>
    </location>
</feature>
<accession>A0A0D7B687</accession>
<feature type="compositionally biased region" description="Low complexity" evidence="1">
    <location>
        <begin position="209"/>
        <end position="225"/>
    </location>
</feature>
<feature type="compositionally biased region" description="Polar residues" evidence="1">
    <location>
        <begin position="74"/>
        <end position="90"/>
    </location>
</feature>
<dbReference type="Proteomes" id="UP000054007">
    <property type="component" value="Unassembled WGS sequence"/>
</dbReference>
<feature type="compositionally biased region" description="Pro residues" evidence="1">
    <location>
        <begin position="264"/>
        <end position="273"/>
    </location>
</feature>
<evidence type="ECO:0000313" key="3">
    <source>
        <dbReference type="Proteomes" id="UP000054007"/>
    </source>
</evidence>
<feature type="region of interest" description="Disordered" evidence="1">
    <location>
        <begin position="25"/>
        <end position="368"/>
    </location>
</feature>
<feature type="compositionally biased region" description="Low complexity" evidence="1">
    <location>
        <begin position="126"/>
        <end position="138"/>
    </location>
</feature>
<feature type="compositionally biased region" description="Polar residues" evidence="1">
    <location>
        <begin position="633"/>
        <end position="645"/>
    </location>
</feature>
<feature type="region of interest" description="Disordered" evidence="1">
    <location>
        <begin position="560"/>
        <end position="588"/>
    </location>
</feature>
<reference evidence="2 3" key="1">
    <citation type="journal article" date="2015" name="Fungal Genet. Biol.">
        <title>Evolution of novel wood decay mechanisms in Agaricales revealed by the genome sequences of Fistulina hepatica and Cylindrobasidium torrendii.</title>
        <authorList>
            <person name="Floudas D."/>
            <person name="Held B.W."/>
            <person name="Riley R."/>
            <person name="Nagy L.G."/>
            <person name="Koehler G."/>
            <person name="Ransdell A.S."/>
            <person name="Younus H."/>
            <person name="Chow J."/>
            <person name="Chiniquy J."/>
            <person name="Lipzen A."/>
            <person name="Tritt A."/>
            <person name="Sun H."/>
            <person name="Haridas S."/>
            <person name="LaButti K."/>
            <person name="Ohm R.A."/>
            <person name="Kues U."/>
            <person name="Blanchette R.A."/>
            <person name="Grigoriev I.V."/>
            <person name="Minto R.E."/>
            <person name="Hibbett D.S."/>
        </authorList>
    </citation>
    <scope>NUCLEOTIDE SEQUENCE [LARGE SCALE GENOMIC DNA]</scope>
    <source>
        <strain evidence="2 3">FP15055 ss-10</strain>
    </source>
</reference>
<name>A0A0D7B687_9AGAR</name>
<evidence type="ECO:0000256" key="1">
    <source>
        <dbReference type="SAM" id="MobiDB-lite"/>
    </source>
</evidence>
<dbReference type="OrthoDB" id="3065353at2759"/>
<feature type="compositionally biased region" description="Polar residues" evidence="1">
    <location>
        <begin position="524"/>
        <end position="546"/>
    </location>
</feature>
<feature type="compositionally biased region" description="Basic residues" evidence="1">
    <location>
        <begin position="798"/>
        <end position="809"/>
    </location>
</feature>
<gene>
    <name evidence="2" type="ORF">CYLTODRAFT_423799</name>
</gene>
<protein>
    <submittedName>
        <fullName evidence="2">Uncharacterized protein</fullName>
    </submittedName>
</protein>
<dbReference type="STRING" id="1314674.A0A0D7B687"/>